<dbReference type="Proteomes" id="UP000283077">
    <property type="component" value="Unassembled WGS sequence"/>
</dbReference>
<dbReference type="AlphaFoldDB" id="A0A437R1N6"/>
<gene>
    <name evidence="6" type="ORF">EOE67_06315</name>
</gene>
<evidence type="ECO:0000313" key="6">
    <source>
        <dbReference type="EMBL" id="RVU40650.1"/>
    </source>
</evidence>
<reference evidence="6 7" key="1">
    <citation type="submission" date="2019-01" db="EMBL/GenBank/DDBJ databases">
        <authorList>
            <person name="Chen W.-M."/>
        </authorList>
    </citation>
    <scope>NUCLEOTIDE SEQUENCE [LARGE SCALE GENOMIC DNA]</scope>
    <source>
        <strain evidence="6 7">KYPC3</strain>
    </source>
</reference>
<dbReference type="PANTHER" id="PTHR40980:SF3">
    <property type="entry name" value="TONB-DEPENDENT RECEPTOR-LIKE BETA-BARREL DOMAIN-CONTAINING PROTEIN"/>
    <property type="match status" value="1"/>
</dbReference>
<comment type="subcellular location">
    <subcellularLocation>
        <location evidence="1">Cell outer membrane</location>
    </subcellularLocation>
</comment>
<feature type="chain" id="PRO_5019173914" evidence="4">
    <location>
        <begin position="30"/>
        <end position="1011"/>
    </location>
</feature>
<feature type="signal peptide" evidence="4">
    <location>
        <begin position="1"/>
        <end position="29"/>
    </location>
</feature>
<protein>
    <submittedName>
        <fullName evidence="6">TonB-dependent receptor</fullName>
    </submittedName>
</protein>
<accession>A0A437R1N6</accession>
<evidence type="ECO:0000256" key="2">
    <source>
        <dbReference type="ARBA" id="ARBA00023136"/>
    </source>
</evidence>
<dbReference type="InterPro" id="IPR037066">
    <property type="entry name" value="Plug_dom_sf"/>
</dbReference>
<dbReference type="PANTHER" id="PTHR40980">
    <property type="entry name" value="PLUG DOMAIN-CONTAINING PROTEIN"/>
    <property type="match status" value="1"/>
</dbReference>
<evidence type="ECO:0000256" key="3">
    <source>
        <dbReference type="ARBA" id="ARBA00023237"/>
    </source>
</evidence>
<organism evidence="6 7">
    <name type="scientific">Rheinheimera riviphila</name>
    <dbReference type="NCBI Taxonomy" id="1834037"/>
    <lineage>
        <taxon>Bacteria</taxon>
        <taxon>Pseudomonadati</taxon>
        <taxon>Pseudomonadota</taxon>
        <taxon>Gammaproteobacteria</taxon>
        <taxon>Chromatiales</taxon>
        <taxon>Chromatiaceae</taxon>
        <taxon>Rheinheimera</taxon>
    </lineage>
</organism>
<keyword evidence="4" id="KW-0732">Signal</keyword>
<dbReference type="InterPro" id="IPR010104">
    <property type="entry name" value="TonB_rcpt_bac"/>
</dbReference>
<dbReference type="EMBL" id="SACS01000004">
    <property type="protein sequence ID" value="RVU40650.1"/>
    <property type="molecule type" value="Genomic_DNA"/>
</dbReference>
<dbReference type="Gene3D" id="2.170.130.10">
    <property type="entry name" value="TonB-dependent receptor, plug domain"/>
    <property type="match status" value="1"/>
</dbReference>
<dbReference type="InterPro" id="IPR012910">
    <property type="entry name" value="Plug_dom"/>
</dbReference>
<keyword evidence="3" id="KW-0998">Cell outer membrane</keyword>
<dbReference type="GO" id="GO:0009279">
    <property type="term" value="C:cell outer membrane"/>
    <property type="evidence" value="ECO:0007669"/>
    <property type="project" value="UniProtKB-SubCell"/>
</dbReference>
<evidence type="ECO:0000256" key="1">
    <source>
        <dbReference type="ARBA" id="ARBA00004442"/>
    </source>
</evidence>
<keyword evidence="6" id="KW-0675">Receptor</keyword>
<dbReference type="NCBIfam" id="TIGR01782">
    <property type="entry name" value="TonB-Xanth-Caul"/>
    <property type="match status" value="1"/>
</dbReference>
<dbReference type="Gene3D" id="2.40.170.20">
    <property type="entry name" value="TonB-dependent receptor, beta-barrel domain"/>
    <property type="match status" value="1"/>
</dbReference>
<evidence type="ECO:0000256" key="4">
    <source>
        <dbReference type="SAM" id="SignalP"/>
    </source>
</evidence>
<feature type="domain" description="TonB-dependent receptor plug" evidence="5">
    <location>
        <begin position="64"/>
        <end position="172"/>
    </location>
</feature>
<dbReference type="SUPFAM" id="SSF56935">
    <property type="entry name" value="Porins"/>
    <property type="match status" value="1"/>
</dbReference>
<evidence type="ECO:0000313" key="7">
    <source>
        <dbReference type="Proteomes" id="UP000283077"/>
    </source>
</evidence>
<proteinExistence type="predicted"/>
<name>A0A437R1N6_9GAMM</name>
<keyword evidence="2" id="KW-0472">Membrane</keyword>
<dbReference type="OrthoDB" id="99276at2"/>
<dbReference type="Pfam" id="PF07715">
    <property type="entry name" value="Plug"/>
    <property type="match status" value="1"/>
</dbReference>
<evidence type="ECO:0000259" key="5">
    <source>
        <dbReference type="Pfam" id="PF07715"/>
    </source>
</evidence>
<keyword evidence="7" id="KW-1185">Reference proteome</keyword>
<dbReference type="InterPro" id="IPR036942">
    <property type="entry name" value="Beta-barrel_TonB_sf"/>
</dbReference>
<comment type="caution">
    <text evidence="6">The sequence shown here is derived from an EMBL/GenBank/DDBJ whole genome shotgun (WGS) entry which is preliminary data.</text>
</comment>
<sequence length="1011" mass="112056">MSGTQFRCKPLSFAVRCAVIGMVPFFAIAQDDSAVKVADDKEIEKIEVIGMRGSVITSQELKRQANTVKDVISADDIGALPDKSVTEALMRVPGVTIERFASSEDPNHFAAEGTGVVVRGLDRVRSEINGRDAFSASTGGGLSYEDIPGELLGQVEVVKNQTADLIAGGVAGTVNLVTRKPFDSEGFFGTASLKGSYGDHREEWTPIGSVVVSNRWESTVGEFGALIAASSSDYKDRGDGVALGNYYERSATAREMPQFGNFGTELPNYKGQTKYVPADASIRSADSERERRGLASSLQFRNTDKTLEVVAEYIRSKAGLSWDERVIQQGEQGFNVSPNQVQVSNATFDSNNFMTAGTLLMNNRSLAQTRWRQTDQVVEDSSLRLTYSPIEKLKLEFDYQHIESAYDVVDYTINNSFENNDLTFDINGSKPKVDFLGKNLTSPLAPAPFSEMYLNSAMDKEDDTDAEADSFAFDGTYQLDHKWLTSFQFGAYASTKEQIKRDSIWNWGEMANGTWQAYADGGQRTAHTGTAAVPGHPELYEAYTFNANNFHGGGVLGRNQSILFARIADIRNWQDYHTNNKKAGFATFTQLRDRSCVTLAGKCELDGAYLPSEISSSKEERRELYTQLNYENNDLTYPIRGNLGLRYVSWQVESSGATQFPNPIPSWDAGTQAMYTAAQLAYQNALNTEIIHVEGDKYTKVLPSFNISMELADDHITRFAISQNIFLPNFENFRYFRTISESHTSPRGPNGEALPFANIGFDGVSGNPKNIAPEEALSIDLTYEWYISRSNSLTASLFRKELKNLIRQRLYTENVTNDLAKVTMPVNFQTDTNEGSGTLQGFEIAYTQFFDQLPGLWSGLGIQTNYTFIDQSNVDDKVGFGAGSGGAGGRNRFRAFNNLPLPGFSEDTLNLTAMYEKNDISARLAWNWRSDYLLTRRDADLFAPVVAEPTGQLDMSVGYHLTPSIKIGLEATNLLDEIIKTKLIYNQAGATTLRNQFKTDRRLGVYVSAKF</sequence>